<feature type="compositionally biased region" description="Basic and acidic residues" evidence="1">
    <location>
        <begin position="9"/>
        <end position="29"/>
    </location>
</feature>
<keyword evidence="3" id="KW-1185">Reference proteome</keyword>
<evidence type="ECO:0000313" key="3">
    <source>
        <dbReference type="Proteomes" id="UP000320244"/>
    </source>
</evidence>
<reference evidence="2 3" key="2">
    <citation type="submission" date="2019-08" db="EMBL/GenBank/DDBJ databases">
        <title>Jejuicoccus antrihumi gen. nov., sp. nov., a new member of the family Dermacoccaceae isolated from a cave.</title>
        <authorList>
            <person name="Schumann P."/>
            <person name="Kim I.S."/>
        </authorList>
    </citation>
    <scope>NUCLEOTIDE SEQUENCE [LARGE SCALE GENOMIC DNA]</scope>
    <source>
        <strain evidence="2 3">C5-26</strain>
    </source>
</reference>
<evidence type="ECO:0000256" key="1">
    <source>
        <dbReference type="SAM" id="MobiDB-lite"/>
    </source>
</evidence>
<gene>
    <name evidence="2" type="ORF">FGL98_19845</name>
</gene>
<proteinExistence type="predicted"/>
<organism evidence="2 3">
    <name type="scientific">Leekyejoonella antrihumi</name>
    <dbReference type="NCBI Taxonomy" id="1660198"/>
    <lineage>
        <taxon>Bacteria</taxon>
        <taxon>Bacillati</taxon>
        <taxon>Actinomycetota</taxon>
        <taxon>Actinomycetes</taxon>
        <taxon>Micrococcales</taxon>
        <taxon>Dermacoccaceae</taxon>
        <taxon>Leekyejoonella</taxon>
    </lineage>
</organism>
<accession>A0A563DUB0</accession>
<feature type="region of interest" description="Disordered" evidence="1">
    <location>
        <begin position="1"/>
        <end position="29"/>
    </location>
</feature>
<reference evidence="2 3" key="1">
    <citation type="submission" date="2019-05" db="EMBL/GenBank/DDBJ databases">
        <authorList>
            <person name="Lee S.D."/>
        </authorList>
    </citation>
    <scope>NUCLEOTIDE SEQUENCE [LARGE SCALE GENOMIC DNA]</scope>
    <source>
        <strain evidence="2 3">C5-26</strain>
    </source>
</reference>
<comment type="caution">
    <text evidence="2">The sequence shown here is derived from an EMBL/GenBank/DDBJ whole genome shotgun (WGS) entry which is preliminary data.</text>
</comment>
<dbReference type="EMBL" id="VCQV01000035">
    <property type="protein sequence ID" value="TWP33835.1"/>
    <property type="molecule type" value="Genomic_DNA"/>
</dbReference>
<dbReference type="Proteomes" id="UP000320244">
    <property type="component" value="Unassembled WGS sequence"/>
</dbReference>
<protein>
    <submittedName>
        <fullName evidence="2">Uncharacterized protein</fullName>
    </submittedName>
</protein>
<dbReference type="RefSeq" id="WP_146319726.1">
    <property type="nucleotide sequence ID" value="NZ_VCQV01000035.1"/>
</dbReference>
<sequence length="61" mass="6885">MLQRTHRTAHGDRAKAGNKQDGRSKDEASRVIRSRIVWLTRSWGTAVISWSPPEIGVISTR</sequence>
<name>A0A563DUB0_9MICO</name>
<dbReference type="AlphaFoldDB" id="A0A563DUB0"/>
<evidence type="ECO:0000313" key="2">
    <source>
        <dbReference type="EMBL" id="TWP33835.1"/>
    </source>
</evidence>